<proteinExistence type="predicted"/>
<dbReference type="NCBIfam" id="NF033537">
    <property type="entry name" value="lasso_biosyn_B2"/>
    <property type="match status" value="1"/>
</dbReference>
<name>B0T9D7_CAUSK</name>
<dbReference type="OrthoDB" id="119963at2"/>
<dbReference type="KEGG" id="cak:Caul_5192"/>
<evidence type="ECO:0000313" key="2">
    <source>
        <dbReference type="EMBL" id="ABZ74312.1"/>
    </source>
</evidence>
<geneLocation type="plasmid" evidence="2">
    <name>pCAUL01</name>
</geneLocation>
<reference evidence="2" key="1">
    <citation type="submission" date="2008-01" db="EMBL/GenBank/DDBJ databases">
        <title>Complete sequence of plasmid1 pCAUL01 of Caulobacter sp. K31.</title>
        <authorList>
            <consortium name="US DOE Joint Genome Institute"/>
            <person name="Copeland A."/>
            <person name="Lucas S."/>
            <person name="Lapidus A."/>
            <person name="Barry K."/>
            <person name="Glavina del Rio T."/>
            <person name="Dalin E."/>
            <person name="Tice H."/>
            <person name="Pitluck S."/>
            <person name="Bruce D."/>
            <person name="Goodwin L."/>
            <person name="Thompson L.S."/>
            <person name="Brettin T."/>
            <person name="Detter J.C."/>
            <person name="Han C."/>
            <person name="Schmutz J."/>
            <person name="Larimer F."/>
            <person name="Land M."/>
            <person name="Hauser L."/>
            <person name="Kyrpides N."/>
            <person name="Kim E."/>
            <person name="Stephens C."/>
            <person name="Richardson P."/>
        </authorList>
    </citation>
    <scope>NUCLEOTIDE SEQUENCE [LARGE SCALE GENOMIC DNA]</scope>
    <source>
        <strain evidence="2">K31</strain>
        <plasmid evidence="2">pCAUL01</plasmid>
    </source>
</reference>
<feature type="domain" description="Microcin J25-processing protein McjB C-terminal" evidence="1">
    <location>
        <begin position="108"/>
        <end position="217"/>
    </location>
</feature>
<sequence>MRVAVPDHLAYCVKQGGVTFLDVRGDRYFGLPPVLEHAFVAIAEADFLLKEPNSLLEPLEALGVLVRGQARRADLTIPSANLSWVDEVSPTPPRLDPASLVATVTSVIRTRLSQKSKSLQALLEEVRTRRPGSPAHNWQLMRRLTAGFRASRAWAPIEPICLLDSLALLDFLHRRGLYPHIVFGVIRQPFAAHCWVQADDVVLNDRLDHVGEYTPILVV</sequence>
<dbReference type="AlphaFoldDB" id="B0T9D7"/>
<dbReference type="InterPro" id="IPR032708">
    <property type="entry name" value="McjB_C"/>
</dbReference>
<dbReference type="HOGENOM" id="CLU_085623_0_0_5"/>
<dbReference type="MEROPS" id="C96.001"/>
<organism evidence="2">
    <name type="scientific">Caulobacter sp. (strain K31)</name>
    <dbReference type="NCBI Taxonomy" id="366602"/>
    <lineage>
        <taxon>Bacteria</taxon>
        <taxon>Pseudomonadati</taxon>
        <taxon>Pseudomonadota</taxon>
        <taxon>Alphaproteobacteria</taxon>
        <taxon>Caulobacterales</taxon>
        <taxon>Caulobacteraceae</taxon>
        <taxon>Caulobacter</taxon>
    </lineage>
</organism>
<accession>B0T9D7</accession>
<protein>
    <recommendedName>
        <fullName evidence="1">Microcin J25-processing protein McjB C-terminal domain-containing protein</fullName>
    </recommendedName>
</protein>
<dbReference type="EMBL" id="CP000928">
    <property type="protein sequence ID" value="ABZ74312.1"/>
    <property type="molecule type" value="Genomic_DNA"/>
</dbReference>
<gene>
    <name evidence="2" type="ordered locus">Caul_5192</name>
</gene>
<dbReference type="Pfam" id="PF13471">
    <property type="entry name" value="Transglut_core3"/>
    <property type="match status" value="1"/>
</dbReference>
<dbReference type="InterPro" id="IPR053521">
    <property type="entry name" value="McjB-like"/>
</dbReference>
<evidence type="ECO:0000259" key="1">
    <source>
        <dbReference type="Pfam" id="PF13471"/>
    </source>
</evidence>
<keyword evidence="2" id="KW-0614">Plasmid</keyword>